<feature type="transmembrane region" description="Helical" evidence="1">
    <location>
        <begin position="142"/>
        <end position="165"/>
    </location>
</feature>
<evidence type="ECO:0000313" key="2">
    <source>
        <dbReference type="EMBL" id="PQJ53327.1"/>
    </source>
</evidence>
<accession>A0A2S7UTQ4</accession>
<dbReference type="InterPro" id="IPR005625">
    <property type="entry name" value="PepSY-ass_TM"/>
</dbReference>
<dbReference type="PANTHER" id="PTHR34219">
    <property type="entry name" value="IRON-REGULATED INNER MEMBRANE PROTEIN-RELATED"/>
    <property type="match status" value="1"/>
</dbReference>
<name>A0A2S7UTQ4_9GAMM</name>
<dbReference type="Proteomes" id="UP000239007">
    <property type="component" value="Unassembled WGS sequence"/>
</dbReference>
<evidence type="ECO:0000313" key="3">
    <source>
        <dbReference type="Proteomes" id="UP000239007"/>
    </source>
</evidence>
<protein>
    <submittedName>
        <fullName evidence="2">Peptidase</fullName>
    </submittedName>
</protein>
<gene>
    <name evidence="2" type="ORF">BTO11_06360</name>
</gene>
<organism evidence="2 3">
    <name type="scientific">Psychrosphaera saromensis</name>
    <dbReference type="NCBI Taxonomy" id="716813"/>
    <lineage>
        <taxon>Bacteria</taxon>
        <taxon>Pseudomonadati</taxon>
        <taxon>Pseudomonadota</taxon>
        <taxon>Gammaproteobacteria</taxon>
        <taxon>Alteromonadales</taxon>
        <taxon>Pseudoalteromonadaceae</taxon>
        <taxon>Psychrosphaera</taxon>
    </lineage>
</organism>
<comment type="caution">
    <text evidence="2">The sequence shown here is derived from an EMBL/GenBank/DDBJ whole genome shotgun (WGS) entry which is preliminary data.</text>
</comment>
<dbReference type="EMBL" id="MSCH01000003">
    <property type="protein sequence ID" value="PQJ53327.1"/>
    <property type="molecule type" value="Genomic_DNA"/>
</dbReference>
<evidence type="ECO:0000256" key="1">
    <source>
        <dbReference type="SAM" id="Phobius"/>
    </source>
</evidence>
<feature type="transmembrane region" description="Helical" evidence="1">
    <location>
        <begin position="12"/>
        <end position="36"/>
    </location>
</feature>
<sequence length="395" mass="44703">MAKVSNRFLFQLHGWFSLPVWLIFCIVCLTGTIAVISHELTWLTNPASRALNPDALPEKTMPELISIVEKAYPTAKVSTAMNFEDYLVNAVIFTDTDKPVAVAYVNQYTGEIQEINQGMTFINFMRSLHAWLLFPWESNYSIGYYLVNLMAFVMLGALITGLLVYKKFWRSFTQPKLRVDQGKKTVLADLHKLAGVWSIWFLIVMSATGLWYLIQAVLWHADYTIEEHPPLAAISELPASSNKMTTEVATDSIPSISSAPPVSLANALEITKQKFPDFKSSYIMPIEHNRDTYKLYGEGDFIFYDKYAYGVTVNQWTGKIESVREPDEMTTLQTLSHIANPLHYGTIGGIWTKIIWFLFGVLLTGMSITGFMMWGGRTVRAARNTDVKSNEQEVV</sequence>
<dbReference type="RefSeq" id="WP_105051808.1">
    <property type="nucleotide sequence ID" value="NZ_BMYG01000003.1"/>
</dbReference>
<keyword evidence="1" id="KW-0472">Membrane</keyword>
<keyword evidence="3" id="KW-1185">Reference proteome</keyword>
<feature type="transmembrane region" description="Helical" evidence="1">
    <location>
        <begin position="354"/>
        <end position="374"/>
    </location>
</feature>
<reference evidence="2 3" key="1">
    <citation type="submission" date="2016-12" db="EMBL/GenBank/DDBJ databases">
        <title>Diversity of luminous bacteria.</title>
        <authorList>
            <person name="Yoshizawa S."/>
            <person name="Kogure K."/>
        </authorList>
    </citation>
    <scope>NUCLEOTIDE SEQUENCE [LARGE SCALE GENOMIC DNA]</scope>
    <source>
        <strain evidence="2 3">SA4-48</strain>
    </source>
</reference>
<dbReference type="AlphaFoldDB" id="A0A2S7UTQ4"/>
<keyword evidence="1" id="KW-1133">Transmembrane helix</keyword>
<dbReference type="PANTHER" id="PTHR34219:SF8">
    <property type="entry name" value="PEPSY DOMAIN-CONTAINING PROTEIN"/>
    <property type="match status" value="1"/>
</dbReference>
<feature type="transmembrane region" description="Helical" evidence="1">
    <location>
        <begin position="193"/>
        <end position="214"/>
    </location>
</feature>
<keyword evidence="1" id="KW-0812">Transmembrane</keyword>
<dbReference type="OrthoDB" id="5294804at2"/>
<dbReference type="Pfam" id="PF03929">
    <property type="entry name" value="PepSY_TM"/>
    <property type="match status" value="1"/>
</dbReference>
<proteinExistence type="predicted"/>